<feature type="compositionally biased region" description="Acidic residues" evidence="11">
    <location>
        <begin position="528"/>
        <end position="547"/>
    </location>
</feature>
<evidence type="ECO:0000256" key="10">
    <source>
        <dbReference type="RuleBase" id="RU361129"/>
    </source>
</evidence>
<gene>
    <name evidence="14" type="primary">Cnig_chr_II.g7168</name>
    <name evidence="14" type="ORF">B9Z55_007168</name>
</gene>
<dbReference type="SUPFAM" id="SSF46689">
    <property type="entry name" value="Homeodomain-like"/>
    <property type="match status" value="1"/>
</dbReference>
<feature type="DNA-binding region" description="Homeobox" evidence="8">
    <location>
        <begin position="458"/>
        <end position="517"/>
    </location>
</feature>
<dbReference type="PROSITE" id="PS51042">
    <property type="entry name" value="CUT"/>
    <property type="match status" value="1"/>
</dbReference>
<dbReference type="InterPro" id="IPR009057">
    <property type="entry name" value="Homeodomain-like_sf"/>
</dbReference>
<evidence type="ECO:0000313" key="14">
    <source>
        <dbReference type="EMBL" id="PIC48040.1"/>
    </source>
</evidence>
<feature type="domain" description="CUT" evidence="13">
    <location>
        <begin position="349"/>
        <end position="435"/>
    </location>
</feature>
<evidence type="ECO:0000259" key="13">
    <source>
        <dbReference type="PROSITE" id="PS51042"/>
    </source>
</evidence>
<evidence type="ECO:0000313" key="15">
    <source>
        <dbReference type="Proteomes" id="UP000230233"/>
    </source>
</evidence>
<organism evidence="14 15">
    <name type="scientific">Caenorhabditis nigoni</name>
    <dbReference type="NCBI Taxonomy" id="1611254"/>
    <lineage>
        <taxon>Eukaryota</taxon>
        <taxon>Metazoa</taxon>
        <taxon>Ecdysozoa</taxon>
        <taxon>Nematoda</taxon>
        <taxon>Chromadorea</taxon>
        <taxon>Rhabditida</taxon>
        <taxon>Rhabditina</taxon>
        <taxon>Rhabditomorpha</taxon>
        <taxon>Rhabditoidea</taxon>
        <taxon>Rhabditidae</taxon>
        <taxon>Peloderinae</taxon>
        <taxon>Caenorhabditis</taxon>
    </lineage>
</organism>
<evidence type="ECO:0000256" key="1">
    <source>
        <dbReference type="ARBA" id="ARBA00004123"/>
    </source>
</evidence>
<sequence>MEQELEDPRTIILENIGRSTEGLENVSNDHNDHSYCKPLNSSHGSDRHYENGPVAVASDHQENHDMHYSTSTNVVVGSNAYHQQPVQKSRDEYYNREPFQKSTMIKIHEAMARQRVYQDTFEGNAFDHQANNQSIENSLDVYDRYVPNYHQPLPTNTDIGSSDDLDMNESLNQNDVENNYNSDEYNQQQIQYYHHGYANDHHHHSQQLHQSSTNCMYNQQPYLSNSDTDDSNDPYTNQPHSSNGQPINPYRQGSFQNGAGFNGNNQRRQPSHSVKSILKKTNRRKHNHSADEMTSNKQIEIETDMEKINEAYRRSSVFYDTQSTSSSDSQASSSSSNSEISEYYEARLAVPLAKGAALDTKTLCRDILQELEAKKIPQTIFAKRVINRSQGTLSEIIRKPKPWDSLKSGRNIYVRLFNWFQLPVDQRMEIVDKRINWPVPEKKQNTRKRKRTTEGPAPKKPRTEFHPATKNALKRIYDENPKPSSEMLGIIADSLKLDKGSVTNFFQNTRRRTKYQKECNHHPVNQYSEDEYQEDEYEEDQQQEDYY</sequence>
<feature type="domain" description="Homeobox" evidence="12">
    <location>
        <begin position="456"/>
        <end position="516"/>
    </location>
</feature>
<dbReference type="Proteomes" id="UP000230233">
    <property type="component" value="Chromosome II"/>
</dbReference>
<reference evidence="15" key="1">
    <citation type="submission" date="2017-10" db="EMBL/GenBank/DDBJ databases">
        <title>Rapid genome shrinkage in a self-fertile nematode reveals novel sperm competition proteins.</title>
        <authorList>
            <person name="Yin D."/>
            <person name="Schwarz E.M."/>
            <person name="Thomas C.G."/>
            <person name="Felde R.L."/>
            <person name="Korf I.F."/>
            <person name="Cutter A.D."/>
            <person name="Schartner C.M."/>
            <person name="Ralston E.J."/>
            <person name="Meyer B.J."/>
            <person name="Haag E.S."/>
        </authorList>
    </citation>
    <scope>NUCLEOTIDE SEQUENCE [LARGE SCALE GENOMIC DNA]</scope>
    <source>
        <strain evidence="15">JU1422</strain>
    </source>
</reference>
<keyword evidence="3 10" id="KW-0805">Transcription regulation</keyword>
<dbReference type="SMART" id="SM01109">
    <property type="entry name" value="CUT"/>
    <property type="match status" value="1"/>
</dbReference>
<feature type="region of interest" description="Disordered" evidence="11">
    <location>
        <begin position="512"/>
        <end position="547"/>
    </location>
</feature>
<accession>A0A2G5V8H2</accession>
<proteinExistence type="inferred from homology"/>
<dbReference type="SMART" id="SM00389">
    <property type="entry name" value="HOX"/>
    <property type="match status" value="1"/>
</dbReference>
<dbReference type="Pfam" id="PF00046">
    <property type="entry name" value="Homeodomain"/>
    <property type="match status" value="1"/>
</dbReference>
<dbReference type="PROSITE" id="PS50071">
    <property type="entry name" value="HOMEOBOX_2"/>
    <property type="match status" value="1"/>
</dbReference>
<dbReference type="AlphaFoldDB" id="A0A2G5V8H2"/>
<evidence type="ECO:0000256" key="4">
    <source>
        <dbReference type="ARBA" id="ARBA00023125"/>
    </source>
</evidence>
<feature type="region of interest" description="Disordered" evidence="11">
    <location>
        <begin position="147"/>
        <end position="180"/>
    </location>
</feature>
<dbReference type="PANTHER" id="PTHR14057">
    <property type="entry name" value="TRANSCRIPTION FACTOR ONECUT"/>
    <property type="match status" value="1"/>
</dbReference>
<feature type="region of interest" description="Disordered" evidence="11">
    <location>
        <begin position="217"/>
        <end position="300"/>
    </location>
</feature>
<dbReference type="GO" id="GO:0000981">
    <property type="term" value="F:DNA-binding transcription factor activity, RNA polymerase II-specific"/>
    <property type="evidence" value="ECO:0007669"/>
    <property type="project" value="TreeGrafter"/>
</dbReference>
<dbReference type="GO" id="GO:0000978">
    <property type="term" value="F:RNA polymerase II cis-regulatory region sequence-specific DNA binding"/>
    <property type="evidence" value="ECO:0007669"/>
    <property type="project" value="TreeGrafter"/>
</dbReference>
<comment type="subcellular location">
    <subcellularLocation>
        <location evidence="1 8 9">Nucleus</location>
    </subcellularLocation>
</comment>
<comment type="caution">
    <text evidence="14">The sequence shown here is derived from an EMBL/GenBank/DDBJ whole genome shotgun (WGS) entry which is preliminary data.</text>
</comment>
<feature type="compositionally biased region" description="Low complexity" evidence="11">
    <location>
        <begin position="252"/>
        <end position="268"/>
    </location>
</feature>
<evidence type="ECO:0000256" key="7">
    <source>
        <dbReference type="ARBA" id="ARBA00023242"/>
    </source>
</evidence>
<dbReference type="InterPro" id="IPR010982">
    <property type="entry name" value="Lambda_DNA-bd_dom_sf"/>
</dbReference>
<dbReference type="InterPro" id="IPR003350">
    <property type="entry name" value="CUT_dom"/>
</dbReference>
<feature type="compositionally biased region" description="Polar residues" evidence="11">
    <location>
        <begin position="169"/>
        <end position="180"/>
    </location>
</feature>
<feature type="compositionally biased region" description="Basic residues" evidence="11">
    <location>
        <begin position="277"/>
        <end position="287"/>
    </location>
</feature>
<keyword evidence="7 8" id="KW-0539">Nucleus</keyword>
<evidence type="ECO:0000256" key="2">
    <source>
        <dbReference type="ARBA" id="ARBA00008190"/>
    </source>
</evidence>
<dbReference type="Gene3D" id="1.10.260.40">
    <property type="entry name" value="lambda repressor-like DNA-binding domains"/>
    <property type="match status" value="1"/>
</dbReference>
<evidence type="ECO:0000256" key="3">
    <source>
        <dbReference type="ARBA" id="ARBA00023015"/>
    </source>
</evidence>
<evidence type="ECO:0000259" key="12">
    <source>
        <dbReference type="PROSITE" id="PS50071"/>
    </source>
</evidence>
<evidence type="ECO:0000256" key="6">
    <source>
        <dbReference type="ARBA" id="ARBA00023163"/>
    </source>
</evidence>
<keyword evidence="15" id="KW-1185">Reference proteome</keyword>
<evidence type="ECO:0000256" key="5">
    <source>
        <dbReference type="ARBA" id="ARBA00023155"/>
    </source>
</evidence>
<dbReference type="PANTHER" id="PTHR14057:SF32">
    <property type="entry name" value="HOMEOBOX PROTEIN CEH-21-RELATED"/>
    <property type="match status" value="1"/>
</dbReference>
<dbReference type="FunFam" id="1.10.10.60:FF:000647">
    <property type="entry name" value="One cut domain family member"/>
    <property type="match status" value="1"/>
</dbReference>
<comment type="similarity">
    <text evidence="2 10">Belongs to the CUT homeobox family.</text>
</comment>
<dbReference type="GO" id="GO:0005634">
    <property type="term" value="C:nucleus"/>
    <property type="evidence" value="ECO:0007669"/>
    <property type="project" value="UniProtKB-SubCell"/>
</dbReference>
<evidence type="ECO:0000256" key="9">
    <source>
        <dbReference type="RuleBase" id="RU000682"/>
    </source>
</evidence>
<dbReference type="InterPro" id="IPR051649">
    <property type="entry name" value="CUT_Homeobox"/>
</dbReference>
<name>A0A2G5V8H2_9PELO</name>
<dbReference type="OrthoDB" id="10068888at2759"/>
<keyword evidence="4 8" id="KW-0238">DNA-binding</keyword>
<keyword evidence="5 8" id="KW-0371">Homeobox</keyword>
<evidence type="ECO:0000256" key="11">
    <source>
        <dbReference type="SAM" id="MobiDB-lite"/>
    </source>
</evidence>
<dbReference type="InterPro" id="IPR001356">
    <property type="entry name" value="HD"/>
</dbReference>
<feature type="compositionally biased region" description="Polar residues" evidence="11">
    <location>
        <begin position="217"/>
        <end position="226"/>
    </location>
</feature>
<feature type="compositionally biased region" description="Polar residues" evidence="11">
    <location>
        <begin position="233"/>
        <end position="246"/>
    </location>
</feature>
<dbReference type="CDD" id="cd00086">
    <property type="entry name" value="homeodomain"/>
    <property type="match status" value="1"/>
</dbReference>
<dbReference type="SUPFAM" id="SSF47413">
    <property type="entry name" value="lambda repressor-like DNA-binding domains"/>
    <property type="match status" value="1"/>
</dbReference>
<evidence type="ECO:0000256" key="8">
    <source>
        <dbReference type="PROSITE-ProRule" id="PRU00108"/>
    </source>
</evidence>
<keyword evidence="6 10" id="KW-0804">Transcription</keyword>
<dbReference type="STRING" id="1611254.A0A2G5V8H2"/>
<feature type="region of interest" description="Disordered" evidence="11">
    <location>
        <begin position="441"/>
        <end position="471"/>
    </location>
</feature>
<dbReference type="EMBL" id="PDUG01000002">
    <property type="protein sequence ID" value="PIC48040.1"/>
    <property type="molecule type" value="Genomic_DNA"/>
</dbReference>
<protein>
    <recommendedName>
        <fullName evidence="10">One cut domain family member</fullName>
    </recommendedName>
</protein>
<dbReference type="FunFam" id="1.10.260.40:FF:000005">
    <property type="entry name" value="One cut domain family member"/>
    <property type="match status" value="1"/>
</dbReference>
<dbReference type="Pfam" id="PF02376">
    <property type="entry name" value="CUT"/>
    <property type="match status" value="1"/>
</dbReference>
<dbReference type="Gene3D" id="1.10.10.60">
    <property type="entry name" value="Homeodomain-like"/>
    <property type="match status" value="1"/>
</dbReference>